<feature type="transmembrane region" description="Helical" evidence="1">
    <location>
        <begin position="44"/>
        <end position="62"/>
    </location>
</feature>
<dbReference type="EMBL" id="CP090616">
    <property type="protein sequence ID" value="UTT87186.1"/>
    <property type="molecule type" value="Genomic_DNA"/>
</dbReference>
<feature type="transmembrane region" description="Helical" evidence="1">
    <location>
        <begin position="74"/>
        <end position="91"/>
    </location>
</feature>
<proteinExistence type="predicted"/>
<dbReference type="Pfam" id="PF10688">
    <property type="entry name" value="Imp-YgjV"/>
    <property type="match status" value="1"/>
</dbReference>
<keyword evidence="1" id="KW-0812">Transmembrane</keyword>
<organism evidence="2 3">
    <name type="scientific">Vibrio pelagius</name>
    <dbReference type="NCBI Taxonomy" id="28169"/>
    <lineage>
        <taxon>Bacteria</taxon>
        <taxon>Pseudomonadati</taxon>
        <taxon>Pseudomonadota</taxon>
        <taxon>Gammaproteobacteria</taxon>
        <taxon>Vibrionales</taxon>
        <taxon>Vibrionaceae</taxon>
        <taxon>Vibrio</taxon>
    </lineage>
</organism>
<accession>A0ABY5GAF1</accession>
<feature type="transmembrane region" description="Helical" evidence="1">
    <location>
        <begin position="97"/>
        <end position="113"/>
    </location>
</feature>
<geneLocation type="plasmid" evidence="2 3">
    <name>p_1</name>
</geneLocation>
<keyword evidence="1" id="KW-0472">Membrane</keyword>
<dbReference type="InterPro" id="IPR026267">
    <property type="entry name" value="YgjV"/>
</dbReference>
<sequence>MEKNTIAQILGFLSFFLGVCTFYQKDDKKLKVLMLVFHLNHLLHFFLLGSLVSVVSSGLSALRTATAIYISSKRVAAIFIVISIASGFYIMESPQDIWPILGTVIGTFSVFVLKGVAMRIGFLVGALCWLANNFIIGSIGGTLLEMTLISVNLMTTAKLLREQKKVKLVDNEEKEDPCLYTTKTSN</sequence>
<reference evidence="2" key="1">
    <citation type="submission" date="2022-01" db="EMBL/GenBank/DDBJ databases">
        <title>Alginate degradation mechanism of Vibrio pelagius WXL662.</title>
        <authorList>
            <person name="He X."/>
        </authorList>
    </citation>
    <scope>NUCLEOTIDE SEQUENCE</scope>
    <source>
        <strain evidence="2">WXL662</strain>
        <plasmid evidence="2">p_1</plasmid>
    </source>
</reference>
<dbReference type="InterPro" id="IPR019629">
    <property type="entry name" value="Uncharacterised_HI1736/YgjV"/>
</dbReference>
<evidence type="ECO:0000313" key="2">
    <source>
        <dbReference type="EMBL" id="UTT87186.1"/>
    </source>
</evidence>
<keyword evidence="3" id="KW-1185">Reference proteome</keyword>
<gene>
    <name evidence="2" type="ORF">LZI70_20430</name>
</gene>
<evidence type="ECO:0000256" key="1">
    <source>
        <dbReference type="SAM" id="Phobius"/>
    </source>
</evidence>
<protein>
    <submittedName>
        <fullName evidence="2">YgjV family protein</fullName>
    </submittedName>
</protein>
<feature type="transmembrane region" description="Helical" evidence="1">
    <location>
        <begin position="7"/>
        <end position="24"/>
    </location>
</feature>
<keyword evidence="1" id="KW-1133">Transmembrane helix</keyword>
<keyword evidence="2" id="KW-0614">Plasmid</keyword>
<name>A0ABY5GAF1_VIBPE</name>
<evidence type="ECO:0000313" key="3">
    <source>
        <dbReference type="Proteomes" id="UP001059120"/>
    </source>
</evidence>
<dbReference type="RefSeq" id="WP_255232897.1">
    <property type="nucleotide sequence ID" value="NZ_CP090616.1"/>
</dbReference>
<feature type="transmembrane region" description="Helical" evidence="1">
    <location>
        <begin position="120"/>
        <end position="144"/>
    </location>
</feature>
<dbReference type="PIRSF" id="PIRSF011443">
    <property type="entry name" value="YgjV"/>
    <property type="match status" value="1"/>
</dbReference>
<dbReference type="Proteomes" id="UP001059120">
    <property type="component" value="Plasmid p_1"/>
</dbReference>